<comment type="caution">
    <text evidence="3">The sequence shown here is derived from an EMBL/GenBank/DDBJ whole genome shotgun (WGS) entry which is preliminary data.</text>
</comment>
<protein>
    <submittedName>
        <fullName evidence="3">Glycosyl transferase family 1</fullName>
    </submittedName>
</protein>
<proteinExistence type="predicted"/>
<evidence type="ECO:0000313" key="4">
    <source>
        <dbReference type="Proteomes" id="UP000070346"/>
    </source>
</evidence>
<dbReference type="SUPFAM" id="SSF53756">
    <property type="entry name" value="UDP-Glycosyltransferase/glycogen phosphorylase"/>
    <property type="match status" value="1"/>
</dbReference>
<dbReference type="Pfam" id="PF13439">
    <property type="entry name" value="Glyco_transf_4"/>
    <property type="match status" value="1"/>
</dbReference>
<dbReference type="Proteomes" id="UP000070346">
    <property type="component" value="Unassembled WGS sequence"/>
</dbReference>
<dbReference type="InterPro" id="IPR028098">
    <property type="entry name" value="Glyco_trans_4-like_N"/>
</dbReference>
<gene>
    <name evidence="3" type="ORF">AYJ53_06475</name>
</gene>
<dbReference type="EMBL" id="LSNG01000036">
    <property type="protein sequence ID" value="KXN75630.1"/>
    <property type="molecule type" value="Genomic_DNA"/>
</dbReference>
<dbReference type="AlphaFoldDB" id="A0A9X0LX94"/>
<evidence type="ECO:0000313" key="3">
    <source>
        <dbReference type="EMBL" id="KXN75630.1"/>
    </source>
</evidence>
<dbReference type="InterPro" id="IPR050194">
    <property type="entry name" value="Glycosyltransferase_grp1"/>
</dbReference>
<dbReference type="OrthoDB" id="9814612at2"/>
<evidence type="ECO:0000259" key="2">
    <source>
        <dbReference type="Pfam" id="PF13439"/>
    </source>
</evidence>
<reference evidence="3 4" key="1">
    <citation type="submission" date="2016-02" db="EMBL/GenBank/DDBJ databases">
        <title>Complete Genome Sequences of Lactobacillus johnsonii Strain W1.</title>
        <authorList>
            <person name="Sun Y."/>
            <person name="Wu X."/>
        </authorList>
    </citation>
    <scope>NUCLEOTIDE SEQUENCE [LARGE SCALE GENOMIC DNA]</scope>
    <source>
        <strain evidence="3 4">W1</strain>
    </source>
</reference>
<organism evidence="3 4">
    <name type="scientific">Lactobacillus johnsonii</name>
    <dbReference type="NCBI Taxonomy" id="33959"/>
    <lineage>
        <taxon>Bacteria</taxon>
        <taxon>Bacillati</taxon>
        <taxon>Bacillota</taxon>
        <taxon>Bacilli</taxon>
        <taxon>Lactobacillales</taxon>
        <taxon>Lactobacillaceae</taxon>
        <taxon>Lactobacillus</taxon>
    </lineage>
</organism>
<keyword evidence="3" id="KW-0808">Transferase</keyword>
<name>A0A9X0LX94_LACJH</name>
<accession>A0A9X0LX94</accession>
<dbReference type="RefSeq" id="WP_061400812.1">
    <property type="nucleotide sequence ID" value="NZ_LSNG01000036.1"/>
</dbReference>
<dbReference type="PANTHER" id="PTHR45947:SF3">
    <property type="entry name" value="SULFOQUINOVOSYL TRANSFERASE SQD2"/>
    <property type="match status" value="1"/>
</dbReference>
<feature type="domain" description="Glycosyltransferase subfamily 4-like N-terminal" evidence="2">
    <location>
        <begin position="16"/>
        <end position="136"/>
    </location>
</feature>
<dbReference type="InterPro" id="IPR001296">
    <property type="entry name" value="Glyco_trans_1"/>
</dbReference>
<sequence>MKILEYTLGLPPLRRGGLPRYSTDLSSELSQNHQVYLLYPGQINPYSKKIKLAVKRNAYPFETIEMKNPLPVSLGLGIQDEDSYMDQRDISALKDLVKNLQPDVVHFHTIMGMPKEFFEYLHSNNIKTVYTTHDFYGLCPKMLVNDPKEALKTSKCSYDCMLCNVGPSYKKIVIMQSHLYAKLKNNKIIKKIRSKNKSGLTLENNEVSFLDEEIEKKYKLRKYYFEIFKLIDIFHFNSSVSKSYFQHYFPNIVGRVIPITHSDLQDNRNKSNTDINKPIELGYIGPYDKKKGFYLYTQILEKIKVKNQFKANFYGDIAERDILKNKPFINHGILSQKNLNKEYKKLDLIVVPSLWHETFGYVVLEALLNGIPCLVSNNVGAKDLLPDSWIFDNENELRVKLESLIDNPAKIQRMKEKIVTLKLPYSMSEHVKRIVTNIYNDKI</sequence>
<feature type="domain" description="Glycosyl transferase family 1" evidence="1">
    <location>
        <begin position="274"/>
        <end position="417"/>
    </location>
</feature>
<dbReference type="PANTHER" id="PTHR45947">
    <property type="entry name" value="SULFOQUINOVOSYL TRANSFERASE SQD2"/>
    <property type="match status" value="1"/>
</dbReference>
<dbReference type="GO" id="GO:0016757">
    <property type="term" value="F:glycosyltransferase activity"/>
    <property type="evidence" value="ECO:0007669"/>
    <property type="project" value="InterPro"/>
</dbReference>
<dbReference type="Pfam" id="PF00534">
    <property type="entry name" value="Glycos_transf_1"/>
    <property type="match status" value="1"/>
</dbReference>
<dbReference type="Gene3D" id="3.40.50.2000">
    <property type="entry name" value="Glycogen Phosphorylase B"/>
    <property type="match status" value="2"/>
</dbReference>
<evidence type="ECO:0000259" key="1">
    <source>
        <dbReference type="Pfam" id="PF00534"/>
    </source>
</evidence>